<dbReference type="Pfam" id="PF13439">
    <property type="entry name" value="Glyco_transf_4"/>
    <property type="match status" value="1"/>
</dbReference>
<reference evidence="3 4" key="1">
    <citation type="submission" date="2020-03" db="EMBL/GenBank/DDBJ databases">
        <title>Genomic analysis of Bacteroides faecium CBA7301.</title>
        <authorList>
            <person name="Kim J."/>
            <person name="Roh S.W."/>
        </authorList>
    </citation>
    <scope>NUCLEOTIDE SEQUENCE [LARGE SCALE GENOMIC DNA]</scope>
    <source>
        <strain evidence="3 4">CBA7301</strain>
    </source>
</reference>
<dbReference type="EMBL" id="CP050831">
    <property type="protein sequence ID" value="QIU97530.1"/>
    <property type="molecule type" value="Genomic_DNA"/>
</dbReference>
<dbReference type="Proteomes" id="UP000501780">
    <property type="component" value="Chromosome"/>
</dbReference>
<keyword evidence="4" id="KW-1185">Reference proteome</keyword>
<dbReference type="PANTHER" id="PTHR45947">
    <property type="entry name" value="SULFOQUINOVOSYL TRANSFERASE SQD2"/>
    <property type="match status" value="1"/>
</dbReference>
<accession>A0A6H0KVR3</accession>
<dbReference type="Gene3D" id="3.40.50.2000">
    <property type="entry name" value="Glycogen Phosphorylase B"/>
    <property type="match status" value="2"/>
</dbReference>
<dbReference type="Pfam" id="PF00534">
    <property type="entry name" value="Glycos_transf_1"/>
    <property type="match status" value="1"/>
</dbReference>
<dbReference type="InterPro" id="IPR050194">
    <property type="entry name" value="Glycosyltransferase_grp1"/>
</dbReference>
<name>A0A6H0KVR3_9BACE</name>
<dbReference type="KEGG" id="bfc:BacF7301_15775"/>
<gene>
    <name evidence="3" type="ORF">BacF7301_15775</name>
</gene>
<organism evidence="3 4">
    <name type="scientific">Bacteroides faecium</name>
    <dbReference type="NCBI Taxonomy" id="2715212"/>
    <lineage>
        <taxon>Bacteria</taxon>
        <taxon>Pseudomonadati</taxon>
        <taxon>Bacteroidota</taxon>
        <taxon>Bacteroidia</taxon>
        <taxon>Bacteroidales</taxon>
        <taxon>Bacteroidaceae</taxon>
        <taxon>Bacteroides</taxon>
    </lineage>
</organism>
<dbReference type="PROSITE" id="PS51257">
    <property type="entry name" value="PROKAR_LIPOPROTEIN"/>
    <property type="match status" value="1"/>
</dbReference>
<dbReference type="InterPro" id="IPR001296">
    <property type="entry name" value="Glyco_trans_1"/>
</dbReference>
<evidence type="ECO:0000259" key="2">
    <source>
        <dbReference type="Pfam" id="PF13439"/>
    </source>
</evidence>
<evidence type="ECO:0000313" key="3">
    <source>
        <dbReference type="EMBL" id="QIU97530.1"/>
    </source>
</evidence>
<feature type="domain" description="Glycosyl transferase family 1" evidence="1">
    <location>
        <begin position="205"/>
        <end position="367"/>
    </location>
</feature>
<dbReference type="SUPFAM" id="SSF53756">
    <property type="entry name" value="UDP-Glycosyltransferase/glycogen phosphorylase"/>
    <property type="match status" value="1"/>
</dbReference>
<sequence>MKNILFVIGKYPNYGGTEKVTTVLANNFTSMGCNVHIASFEQPHPESREELAPAIKLHYLEYPVSNRKNIEVLAHIIRNSQIDIIFNQWCLPFSTTRMINKARKGTDCKLLSVLHGVPDKSKTVILAEDAVKAASNGITKSIAKLKLIVYHVVIKQSIRYVYKHSDRYIVLSKGFIQAFRDYTGLKHTPKLLSIGNPITIPTDFENDYISGKKKQILYVGRMDMENKRVNRIIEAWEVLYQEYSDWKLVLVGDGPHKKQLEKYVKEHGIGSVAFTGFVKEEPTEYYKQSSVLMLTSDLEGFGLVIVEGMSYGVIPVIYGSYVSVYDIIDNSKNGFITSMPYSKEKTVKCLKALMDDDGKRQEIAGNALQKSKDYLIENIMKQWYSLFKSL</sequence>
<dbReference type="AlphaFoldDB" id="A0A6H0KVR3"/>
<proteinExistence type="predicted"/>
<dbReference type="GO" id="GO:0016757">
    <property type="term" value="F:glycosyltransferase activity"/>
    <property type="evidence" value="ECO:0007669"/>
    <property type="project" value="InterPro"/>
</dbReference>
<dbReference type="PANTHER" id="PTHR45947:SF3">
    <property type="entry name" value="SULFOQUINOVOSYL TRANSFERASE SQD2"/>
    <property type="match status" value="1"/>
</dbReference>
<dbReference type="InterPro" id="IPR028098">
    <property type="entry name" value="Glyco_trans_4-like_N"/>
</dbReference>
<evidence type="ECO:0000313" key="4">
    <source>
        <dbReference type="Proteomes" id="UP000501780"/>
    </source>
</evidence>
<feature type="domain" description="Glycosyltransferase subfamily 4-like N-terminal" evidence="2">
    <location>
        <begin position="14"/>
        <end position="187"/>
    </location>
</feature>
<keyword evidence="3" id="KW-0808">Transferase</keyword>
<evidence type="ECO:0000259" key="1">
    <source>
        <dbReference type="Pfam" id="PF00534"/>
    </source>
</evidence>
<protein>
    <submittedName>
        <fullName evidence="3">Glycosyltransferase family 4 protein</fullName>
    </submittedName>
</protein>